<organism evidence="3 4">
    <name type="scientific">Steinernema hermaphroditum</name>
    <dbReference type="NCBI Taxonomy" id="289476"/>
    <lineage>
        <taxon>Eukaryota</taxon>
        <taxon>Metazoa</taxon>
        <taxon>Ecdysozoa</taxon>
        <taxon>Nematoda</taxon>
        <taxon>Chromadorea</taxon>
        <taxon>Rhabditida</taxon>
        <taxon>Tylenchina</taxon>
        <taxon>Panagrolaimomorpha</taxon>
        <taxon>Strongyloidoidea</taxon>
        <taxon>Steinernematidae</taxon>
        <taxon>Steinernema</taxon>
    </lineage>
</organism>
<evidence type="ECO:0000313" key="3">
    <source>
        <dbReference type="EMBL" id="KAK0411513.1"/>
    </source>
</evidence>
<dbReference type="PANTHER" id="PTHR36938">
    <property type="entry name" value="PROTEIN CBG26935"/>
    <property type="match status" value="1"/>
</dbReference>
<dbReference type="AlphaFoldDB" id="A0AA39LVW2"/>
<gene>
    <name evidence="3" type="ORF">QR680_005688</name>
</gene>
<proteinExistence type="predicted"/>
<dbReference type="GO" id="GO:0030414">
    <property type="term" value="F:peptidase inhibitor activity"/>
    <property type="evidence" value="ECO:0007669"/>
    <property type="project" value="InterPro"/>
</dbReference>
<accession>A0AA39LVW2</accession>
<reference evidence="3" key="1">
    <citation type="submission" date="2023-06" db="EMBL/GenBank/DDBJ databases">
        <title>Genomic analysis of the entomopathogenic nematode Steinernema hermaphroditum.</title>
        <authorList>
            <person name="Schwarz E.M."/>
            <person name="Heppert J.K."/>
            <person name="Baniya A."/>
            <person name="Schwartz H.T."/>
            <person name="Tan C.-H."/>
            <person name="Antoshechkin I."/>
            <person name="Sternberg P.W."/>
            <person name="Goodrich-Blair H."/>
            <person name="Dillman A.R."/>
        </authorList>
    </citation>
    <scope>NUCLEOTIDE SEQUENCE</scope>
    <source>
        <strain evidence="3">PS9179</strain>
        <tissue evidence="3">Whole animal</tissue>
    </source>
</reference>
<evidence type="ECO:0000256" key="1">
    <source>
        <dbReference type="SAM" id="SignalP"/>
    </source>
</evidence>
<dbReference type="GO" id="GO:0005576">
    <property type="term" value="C:extracellular region"/>
    <property type="evidence" value="ECO:0007669"/>
    <property type="project" value="InterPro"/>
</dbReference>
<dbReference type="PROSITE" id="PS51390">
    <property type="entry name" value="WAP"/>
    <property type="match status" value="1"/>
</dbReference>
<feature type="signal peptide" evidence="1">
    <location>
        <begin position="1"/>
        <end position="29"/>
    </location>
</feature>
<feature type="chain" id="PRO_5041371141" description="WAP domain-containing protein" evidence="1">
    <location>
        <begin position="30"/>
        <end position="255"/>
    </location>
</feature>
<feature type="domain" description="WAP" evidence="2">
    <location>
        <begin position="114"/>
        <end position="171"/>
    </location>
</feature>
<protein>
    <recommendedName>
        <fullName evidence="2">WAP domain-containing protein</fullName>
    </recommendedName>
</protein>
<dbReference type="PANTHER" id="PTHR36938:SF2">
    <property type="entry name" value="WAP DOMAIN-CONTAINING PROTEIN"/>
    <property type="match status" value="1"/>
</dbReference>
<sequence length="255" mass="28073">MDPVPGSALMFRLGAFWLLLLLLSSSASGYTLSWCDYYKYLGVEKPECQKKPRSMPAPLPEPTPSTTIMATVSPAPLSFPQHPLCMGLFHSCMASSMECESGTVCTTTVSNSKCCTAPRSRCPSPAEMNVQCRVLNPINWCNTDGDCGPATTTIHVCCPTGCGYNKCLNLHNFYDRPSTSIPENGDYRFFSLMMSPECPDPFSIPLTCAIPNPVSWCYQQADCPSVNVLQPRRCCKTLCGYNACHVKIDDRWMIA</sequence>
<evidence type="ECO:0000259" key="2">
    <source>
        <dbReference type="PROSITE" id="PS51390"/>
    </source>
</evidence>
<dbReference type="Proteomes" id="UP001175271">
    <property type="component" value="Unassembled WGS sequence"/>
</dbReference>
<dbReference type="InterPro" id="IPR008197">
    <property type="entry name" value="WAP_dom"/>
</dbReference>
<keyword evidence="4" id="KW-1185">Reference proteome</keyword>
<evidence type="ECO:0000313" key="4">
    <source>
        <dbReference type="Proteomes" id="UP001175271"/>
    </source>
</evidence>
<keyword evidence="1" id="KW-0732">Signal</keyword>
<comment type="caution">
    <text evidence="3">The sequence shown here is derived from an EMBL/GenBank/DDBJ whole genome shotgun (WGS) entry which is preliminary data.</text>
</comment>
<dbReference type="EMBL" id="JAUCMV010000003">
    <property type="protein sequence ID" value="KAK0411513.1"/>
    <property type="molecule type" value="Genomic_DNA"/>
</dbReference>
<name>A0AA39LVW2_9BILA</name>